<proteinExistence type="inferred from homology"/>
<keyword evidence="3" id="KW-0479">Metal-binding</keyword>
<keyword evidence="6" id="KW-1185">Reference proteome</keyword>
<evidence type="ECO:0000256" key="2">
    <source>
        <dbReference type="ARBA" id="ARBA00006171"/>
    </source>
</evidence>
<dbReference type="PANTHER" id="PTHR46193:SF10">
    <property type="entry name" value="6-PHOSPHOGLUCONATE PHOSPHATASE"/>
    <property type="match status" value="1"/>
</dbReference>
<evidence type="ECO:0000256" key="4">
    <source>
        <dbReference type="ARBA" id="ARBA00022842"/>
    </source>
</evidence>
<dbReference type="InterPro" id="IPR006439">
    <property type="entry name" value="HAD-SF_hydro_IA"/>
</dbReference>
<evidence type="ECO:0000313" key="6">
    <source>
        <dbReference type="Proteomes" id="UP000198706"/>
    </source>
</evidence>
<dbReference type="GO" id="GO:0003824">
    <property type="term" value="F:catalytic activity"/>
    <property type="evidence" value="ECO:0007669"/>
    <property type="project" value="UniProtKB-ARBA"/>
</dbReference>
<keyword evidence="4" id="KW-0460">Magnesium</keyword>
<dbReference type="AlphaFoldDB" id="A0A1G9D966"/>
<dbReference type="STRING" id="137658.SAMN05216186_108175"/>
<dbReference type="Proteomes" id="UP000198706">
    <property type="component" value="Unassembled WGS sequence"/>
</dbReference>
<dbReference type="PRINTS" id="PR00413">
    <property type="entry name" value="HADHALOGNASE"/>
</dbReference>
<accession>A0A1G9D966</accession>
<dbReference type="SFLD" id="SFLDG01129">
    <property type="entry name" value="C1.5:_HAD__Beta-PGM__Phosphata"/>
    <property type="match status" value="1"/>
</dbReference>
<dbReference type="InterPro" id="IPR051600">
    <property type="entry name" value="Beta-PGM-like"/>
</dbReference>
<evidence type="ECO:0000313" key="5">
    <source>
        <dbReference type="EMBL" id="SDK60285.1"/>
    </source>
</evidence>
<protein>
    <submittedName>
        <fullName evidence="5">Haloacid dehalogenase superfamily, subfamily IA, variant 3 with third motif having DD or ED</fullName>
    </submittedName>
</protein>
<dbReference type="InterPro" id="IPR036412">
    <property type="entry name" value="HAD-like_sf"/>
</dbReference>
<gene>
    <name evidence="5" type="ORF">SAMN05216186_108175</name>
</gene>
<dbReference type="SFLD" id="SFLDG01135">
    <property type="entry name" value="C1.5.6:_HAD__Beta-PGM__Phospha"/>
    <property type="match status" value="1"/>
</dbReference>
<dbReference type="InterPro" id="IPR023198">
    <property type="entry name" value="PGP-like_dom2"/>
</dbReference>
<dbReference type="RefSeq" id="WP_084336149.1">
    <property type="nucleotide sequence ID" value="NZ_FNFD01000008.1"/>
</dbReference>
<sequence>MAVIEAVLFDCDGTLVDSEKLAASLLVELLGGFGIALGLSEVLRLVRGVKFEAFLAGLCGRYPQLDAESVRHDYRERSLPLFRQHLEPMPGALEFVHSLALKKAVASNGPRAKIETCLTSVGLLESFEGHIVSAYEVGSWKPEPGLILHAAERLGVKPERCLLIDDSLQGIEAGLAAGVRVLGFDPGGLLDPASCPVPIIGHMMAAQAYLEA</sequence>
<dbReference type="GO" id="GO:0046872">
    <property type="term" value="F:metal ion binding"/>
    <property type="evidence" value="ECO:0007669"/>
    <property type="project" value="UniProtKB-KW"/>
</dbReference>
<dbReference type="PANTHER" id="PTHR46193">
    <property type="entry name" value="6-PHOSPHOGLUCONATE PHOSPHATASE"/>
    <property type="match status" value="1"/>
</dbReference>
<dbReference type="EMBL" id="FNFD01000008">
    <property type="protein sequence ID" value="SDK60285.1"/>
    <property type="molecule type" value="Genomic_DNA"/>
</dbReference>
<reference evidence="5 6" key="1">
    <citation type="submission" date="2016-10" db="EMBL/GenBank/DDBJ databases">
        <authorList>
            <person name="de Groot N.N."/>
        </authorList>
    </citation>
    <scope>NUCLEOTIDE SEQUENCE [LARGE SCALE GENOMIC DNA]</scope>
    <source>
        <strain evidence="5 6">JCM 21544</strain>
    </source>
</reference>
<organism evidence="5 6">
    <name type="scientific">Pseudomonas indica</name>
    <dbReference type="NCBI Taxonomy" id="137658"/>
    <lineage>
        <taxon>Bacteria</taxon>
        <taxon>Pseudomonadati</taxon>
        <taxon>Pseudomonadota</taxon>
        <taxon>Gammaproteobacteria</taxon>
        <taxon>Pseudomonadales</taxon>
        <taxon>Pseudomonadaceae</taxon>
        <taxon>Pseudomonas</taxon>
    </lineage>
</organism>
<dbReference type="InterPro" id="IPR023214">
    <property type="entry name" value="HAD_sf"/>
</dbReference>
<dbReference type="Gene3D" id="3.40.50.1000">
    <property type="entry name" value="HAD superfamily/HAD-like"/>
    <property type="match status" value="1"/>
</dbReference>
<comment type="similarity">
    <text evidence="2">Belongs to the HAD-like hydrolase superfamily. CbbY/CbbZ/Gph/YieH family.</text>
</comment>
<comment type="cofactor">
    <cofactor evidence="1">
        <name>Mg(2+)</name>
        <dbReference type="ChEBI" id="CHEBI:18420"/>
    </cofactor>
</comment>
<evidence type="ECO:0000256" key="1">
    <source>
        <dbReference type="ARBA" id="ARBA00001946"/>
    </source>
</evidence>
<dbReference type="Gene3D" id="1.10.150.240">
    <property type="entry name" value="Putative phosphatase, domain 2"/>
    <property type="match status" value="1"/>
</dbReference>
<name>A0A1G9D966_9PSED</name>
<dbReference type="Pfam" id="PF00702">
    <property type="entry name" value="Hydrolase"/>
    <property type="match status" value="1"/>
</dbReference>
<dbReference type="SFLD" id="SFLDS00003">
    <property type="entry name" value="Haloacid_Dehalogenase"/>
    <property type="match status" value="1"/>
</dbReference>
<dbReference type="NCBIfam" id="TIGR01509">
    <property type="entry name" value="HAD-SF-IA-v3"/>
    <property type="match status" value="1"/>
</dbReference>
<dbReference type="CDD" id="cd07526">
    <property type="entry name" value="HAD_BPGM_like"/>
    <property type="match status" value="1"/>
</dbReference>
<dbReference type="SUPFAM" id="SSF56784">
    <property type="entry name" value="HAD-like"/>
    <property type="match status" value="1"/>
</dbReference>
<evidence type="ECO:0000256" key="3">
    <source>
        <dbReference type="ARBA" id="ARBA00022723"/>
    </source>
</evidence>